<dbReference type="OrthoDB" id="9803361at2"/>
<dbReference type="InterPro" id="IPR037682">
    <property type="entry name" value="TonB_C"/>
</dbReference>
<dbReference type="STRING" id="1420916.AU14_15770"/>
<organism evidence="13 14">
    <name type="scientific">Marinobacter similis</name>
    <dbReference type="NCBI Taxonomy" id="1420916"/>
    <lineage>
        <taxon>Bacteria</taxon>
        <taxon>Pseudomonadati</taxon>
        <taxon>Pseudomonadota</taxon>
        <taxon>Gammaproteobacteria</taxon>
        <taxon>Pseudomonadales</taxon>
        <taxon>Marinobacteraceae</taxon>
        <taxon>Marinobacter</taxon>
    </lineage>
</organism>
<protein>
    <submittedName>
        <fullName evidence="13">Cell envelope biogenesis protein TonB</fullName>
    </submittedName>
</protein>
<feature type="transmembrane region" description="Helical" evidence="11">
    <location>
        <begin position="12"/>
        <end position="32"/>
    </location>
</feature>
<comment type="subcellular location">
    <subcellularLocation>
        <location evidence="1">Cell inner membrane</location>
        <topology evidence="1">Single-pass membrane protein</topology>
        <orientation evidence="1">Periplasmic side</orientation>
    </subcellularLocation>
</comment>
<evidence type="ECO:0000256" key="11">
    <source>
        <dbReference type="SAM" id="Phobius"/>
    </source>
</evidence>
<keyword evidence="3" id="KW-0813">Transport</keyword>
<keyword evidence="8 11" id="KW-1133">Transmembrane helix</keyword>
<evidence type="ECO:0000256" key="4">
    <source>
        <dbReference type="ARBA" id="ARBA00022475"/>
    </source>
</evidence>
<feature type="compositionally biased region" description="Low complexity" evidence="10">
    <location>
        <begin position="86"/>
        <end position="96"/>
    </location>
</feature>
<evidence type="ECO:0000256" key="6">
    <source>
        <dbReference type="ARBA" id="ARBA00022692"/>
    </source>
</evidence>
<dbReference type="Proteomes" id="UP000061489">
    <property type="component" value="Chromosome"/>
</dbReference>
<dbReference type="RefSeq" id="WP_041342178.1">
    <property type="nucleotide sequence ID" value="NZ_CP007151.1"/>
</dbReference>
<dbReference type="PANTHER" id="PTHR33446">
    <property type="entry name" value="PROTEIN TONB-RELATED"/>
    <property type="match status" value="1"/>
</dbReference>
<accession>W5YSR8</accession>
<evidence type="ECO:0000259" key="12">
    <source>
        <dbReference type="PROSITE" id="PS52015"/>
    </source>
</evidence>
<comment type="similarity">
    <text evidence="2">Belongs to the TonB family.</text>
</comment>
<dbReference type="Pfam" id="PF03544">
    <property type="entry name" value="TonB_C"/>
    <property type="match status" value="1"/>
</dbReference>
<evidence type="ECO:0000256" key="3">
    <source>
        <dbReference type="ARBA" id="ARBA00022448"/>
    </source>
</evidence>
<keyword evidence="5" id="KW-0997">Cell inner membrane</keyword>
<feature type="compositionally biased region" description="Basic and acidic residues" evidence="10">
    <location>
        <begin position="119"/>
        <end position="142"/>
    </location>
</feature>
<dbReference type="InterPro" id="IPR051045">
    <property type="entry name" value="TonB-dependent_transducer"/>
</dbReference>
<dbReference type="PANTHER" id="PTHR33446:SF11">
    <property type="entry name" value="TONB3"/>
    <property type="match status" value="1"/>
</dbReference>
<keyword evidence="14" id="KW-1185">Reference proteome</keyword>
<sequence>MAVQVSDFDRFSFTLFMALAVHAMIVLGITFAPEPPRSSAQTMEITLSQFEDEQAPEEPDFLAQTNQQGSGSEEQAEEMTTPNPTQVSQPEEAQVQPEPPSKTEPQPVQEKQVVQTEAESSRKVEQPKERTKPVEEPVPVREKKSLMERSLEIASLEARLDAQQQAYARKPRVMRVTAASTLKSTNAWYVQNWISKVTRVGNINYPTEARRAGIYGTLRMLVSLRKDGTIKEVAVLQSSGSTVLDDAAIRIVRMAAPFAPFPDSMGEKVDELEIIRTWSFQRRGLTSG</sequence>
<dbReference type="SUPFAM" id="SSF74653">
    <property type="entry name" value="TolA/TonB C-terminal domain"/>
    <property type="match status" value="1"/>
</dbReference>
<keyword evidence="4" id="KW-1003">Cell membrane</keyword>
<dbReference type="Gene3D" id="3.30.1150.10">
    <property type="match status" value="1"/>
</dbReference>
<dbReference type="HOGENOM" id="CLU_052089_0_0_6"/>
<evidence type="ECO:0000256" key="10">
    <source>
        <dbReference type="SAM" id="MobiDB-lite"/>
    </source>
</evidence>
<evidence type="ECO:0000313" key="13">
    <source>
        <dbReference type="EMBL" id="AHI29503.1"/>
    </source>
</evidence>
<dbReference type="PROSITE" id="PS52015">
    <property type="entry name" value="TONB_CTD"/>
    <property type="match status" value="1"/>
</dbReference>
<evidence type="ECO:0000256" key="2">
    <source>
        <dbReference type="ARBA" id="ARBA00006555"/>
    </source>
</evidence>
<evidence type="ECO:0000313" key="14">
    <source>
        <dbReference type="Proteomes" id="UP000061489"/>
    </source>
</evidence>
<name>W5YSR8_9GAMM</name>
<evidence type="ECO:0000256" key="1">
    <source>
        <dbReference type="ARBA" id="ARBA00004383"/>
    </source>
</evidence>
<dbReference type="NCBIfam" id="TIGR01352">
    <property type="entry name" value="tonB_Cterm"/>
    <property type="match status" value="1"/>
</dbReference>
<keyword evidence="9 11" id="KW-0472">Membrane</keyword>
<dbReference type="EMBL" id="CP007151">
    <property type="protein sequence ID" value="AHI29503.1"/>
    <property type="molecule type" value="Genomic_DNA"/>
</dbReference>
<dbReference type="GO" id="GO:0015031">
    <property type="term" value="P:protein transport"/>
    <property type="evidence" value="ECO:0007669"/>
    <property type="project" value="UniProtKB-KW"/>
</dbReference>
<gene>
    <name evidence="13" type="ORF">AU14_15770</name>
</gene>
<dbReference type="GO" id="GO:0031992">
    <property type="term" value="F:energy transducer activity"/>
    <property type="evidence" value="ECO:0007669"/>
    <property type="project" value="TreeGrafter"/>
</dbReference>
<feature type="compositionally biased region" description="Low complexity" evidence="10">
    <location>
        <begin position="103"/>
        <end position="117"/>
    </location>
</feature>
<dbReference type="GO" id="GO:0098797">
    <property type="term" value="C:plasma membrane protein complex"/>
    <property type="evidence" value="ECO:0007669"/>
    <property type="project" value="TreeGrafter"/>
</dbReference>
<keyword evidence="7" id="KW-0653">Protein transport</keyword>
<evidence type="ECO:0000256" key="7">
    <source>
        <dbReference type="ARBA" id="ARBA00022927"/>
    </source>
</evidence>
<keyword evidence="6 11" id="KW-0812">Transmembrane</keyword>
<proteinExistence type="inferred from homology"/>
<dbReference type="InterPro" id="IPR006260">
    <property type="entry name" value="TonB/TolA_C"/>
</dbReference>
<evidence type="ECO:0000256" key="5">
    <source>
        <dbReference type="ARBA" id="ARBA00022519"/>
    </source>
</evidence>
<evidence type="ECO:0000256" key="9">
    <source>
        <dbReference type="ARBA" id="ARBA00023136"/>
    </source>
</evidence>
<evidence type="ECO:0000256" key="8">
    <source>
        <dbReference type="ARBA" id="ARBA00022989"/>
    </source>
</evidence>
<dbReference type="GO" id="GO:0055085">
    <property type="term" value="P:transmembrane transport"/>
    <property type="evidence" value="ECO:0007669"/>
    <property type="project" value="InterPro"/>
</dbReference>
<feature type="region of interest" description="Disordered" evidence="10">
    <location>
        <begin position="50"/>
        <end position="142"/>
    </location>
</feature>
<dbReference type="KEGG" id="msx:AU14_15770"/>
<dbReference type="AlphaFoldDB" id="W5YSR8"/>
<feature type="compositionally biased region" description="Acidic residues" evidence="10">
    <location>
        <begin position="50"/>
        <end position="60"/>
    </location>
</feature>
<reference evidence="13 14" key="1">
    <citation type="journal article" date="2014" name="Genome Announc.">
        <title>Draft Genome Sequences of Marinobacter similis A3d10T and Marinobacter salarius R9SW1T.</title>
        <authorList>
            <person name="Ivanova E.P."/>
            <person name="Ng H.J."/>
            <person name="Webb H.K."/>
            <person name="Feng G."/>
            <person name="Oshima K."/>
            <person name="Hattori M."/>
            <person name="Ohkuma M."/>
            <person name="Sergeev A.F."/>
            <person name="Mikhailov V.V."/>
            <person name="Crawford R.J."/>
            <person name="Sawabe T."/>
        </authorList>
    </citation>
    <scope>NUCLEOTIDE SEQUENCE [LARGE SCALE GENOMIC DNA]</scope>
    <source>
        <strain evidence="13 14">A3d10</strain>
    </source>
</reference>
<feature type="domain" description="TonB C-terminal" evidence="12">
    <location>
        <begin position="190"/>
        <end position="287"/>
    </location>
</feature>